<evidence type="ECO:0000313" key="14">
    <source>
        <dbReference type="Proteomes" id="UP000000948"/>
    </source>
</evidence>
<evidence type="ECO:0000256" key="6">
    <source>
        <dbReference type="ARBA" id="ARBA00022842"/>
    </source>
</evidence>
<dbReference type="GO" id="GO:0015095">
    <property type="term" value="F:magnesium ion transmembrane transporter activity"/>
    <property type="evidence" value="ECO:0007669"/>
    <property type="project" value="TreeGrafter"/>
</dbReference>
<dbReference type="FunFam" id="1.20.58.340:FF:000004">
    <property type="entry name" value="Magnesium transport protein CorA"/>
    <property type="match status" value="1"/>
</dbReference>
<dbReference type="AlphaFoldDB" id="C7JC45"/>
<keyword evidence="7 12" id="KW-1133">Transmembrane helix</keyword>
<keyword evidence="8" id="KW-0406">Ion transport</keyword>
<dbReference type="SUPFAM" id="SSF143865">
    <property type="entry name" value="CorA soluble domain-like"/>
    <property type="match status" value="1"/>
</dbReference>
<evidence type="ECO:0000256" key="9">
    <source>
        <dbReference type="ARBA" id="ARBA00023136"/>
    </source>
</evidence>
<dbReference type="SUPFAM" id="SSF144083">
    <property type="entry name" value="Magnesium transport protein CorA, transmembrane region"/>
    <property type="match status" value="1"/>
</dbReference>
<organism evidence="13 14">
    <name type="scientific">Acetobacter pasteurianus (strain NBRC 105184 / IFO 3283-01)</name>
    <dbReference type="NCBI Taxonomy" id="634452"/>
    <lineage>
        <taxon>Bacteria</taxon>
        <taxon>Pseudomonadati</taxon>
        <taxon>Pseudomonadota</taxon>
        <taxon>Alphaproteobacteria</taxon>
        <taxon>Acetobacterales</taxon>
        <taxon>Acetobacteraceae</taxon>
        <taxon>Acetobacter</taxon>
    </lineage>
</organism>
<dbReference type="Gene3D" id="3.30.460.20">
    <property type="entry name" value="CorA soluble domain-like"/>
    <property type="match status" value="1"/>
</dbReference>
<dbReference type="GO" id="GO:0005886">
    <property type="term" value="C:plasma membrane"/>
    <property type="evidence" value="ECO:0007669"/>
    <property type="project" value="UniProtKB-SubCell"/>
</dbReference>
<protein>
    <submittedName>
        <fullName evidence="13">Magnesium/cobalt transporter CorA</fullName>
    </submittedName>
</protein>
<comment type="function">
    <text evidence="11">Mediates influx of magnesium ions. Alternates between open and closed states. Activated by low cytoplasmic Mg(2+) levels. Inactive when cytoplasmic Mg(2+) levels are high.</text>
</comment>
<accession>C7JC45</accession>
<evidence type="ECO:0000256" key="5">
    <source>
        <dbReference type="ARBA" id="ARBA00022692"/>
    </source>
</evidence>
<keyword evidence="5 12" id="KW-0812">Transmembrane</keyword>
<keyword evidence="6" id="KW-0460">Magnesium</keyword>
<dbReference type="eggNOG" id="COG0598">
    <property type="taxonomic scope" value="Bacteria"/>
</dbReference>
<evidence type="ECO:0000256" key="2">
    <source>
        <dbReference type="ARBA" id="ARBA00009765"/>
    </source>
</evidence>
<evidence type="ECO:0000256" key="8">
    <source>
        <dbReference type="ARBA" id="ARBA00023065"/>
    </source>
</evidence>
<evidence type="ECO:0000256" key="1">
    <source>
        <dbReference type="ARBA" id="ARBA00004651"/>
    </source>
</evidence>
<dbReference type="PANTHER" id="PTHR47685:SF1">
    <property type="entry name" value="MAGNESIUM TRANSPORT PROTEIN CORA"/>
    <property type="match status" value="1"/>
</dbReference>
<dbReference type="KEGG" id="apt:APA01_03100"/>
<dbReference type="GO" id="GO:0015087">
    <property type="term" value="F:cobalt ion transmembrane transporter activity"/>
    <property type="evidence" value="ECO:0007669"/>
    <property type="project" value="TreeGrafter"/>
</dbReference>
<evidence type="ECO:0000313" key="13">
    <source>
        <dbReference type="EMBL" id="BAH98462.1"/>
    </source>
</evidence>
<proteinExistence type="inferred from homology"/>
<keyword evidence="9 12" id="KW-0472">Membrane</keyword>
<evidence type="ECO:0000256" key="7">
    <source>
        <dbReference type="ARBA" id="ARBA00022989"/>
    </source>
</evidence>
<dbReference type="CDD" id="cd12837">
    <property type="entry name" value="EcCorA-like_u1"/>
    <property type="match status" value="1"/>
</dbReference>
<sequence length="396" mass="43205">MENRMFLAHRPGMPARAIETAADAADAVWLDLLDPTPQEQALATQLCGQPIPTLDDLNEIESSSRISVRNGAAFLSSPLLQKTGPEFQTTPVGFILTQNRLFTIRFQAYQSFETVALLVADHAQVMPAPHAIPTPESTAPTPASTAAPSAPLHTQHDATLHAGEILVALIETIVDRLADILESVGDLLDTLSHDIFRTRPSGSAVRNIASWQRDLLQRVGSSGNLCSRMRDTLLGMERIALFLSESRKTASAIPTPGYMLSTRHITTDSVPQEGESNTAAAYALSNPLRMRITTVSRDLSSLDAYVSQAQDKVEFLLDATLGFINIEQNGVMKVLTVVSFIGVAPTLIAGIYGMNFKNMPELNWSFGYWYSLGLMASTIVLPLLWFWKKGWLGGIK</sequence>
<gene>
    <name evidence="13" type="primary">corA</name>
    <name evidence="13" type="ordered locus">APA01_03100</name>
</gene>
<dbReference type="GO" id="GO:0015099">
    <property type="term" value="F:nickel cation transmembrane transporter activity"/>
    <property type="evidence" value="ECO:0007669"/>
    <property type="project" value="TreeGrafter"/>
</dbReference>
<feature type="transmembrane region" description="Helical" evidence="12">
    <location>
        <begin position="366"/>
        <end position="387"/>
    </location>
</feature>
<dbReference type="Gene3D" id="1.20.58.340">
    <property type="entry name" value="Magnesium transport protein CorA, transmembrane region"/>
    <property type="match status" value="2"/>
</dbReference>
<dbReference type="PANTHER" id="PTHR47685">
    <property type="entry name" value="MAGNESIUM TRANSPORT PROTEIN CORA"/>
    <property type="match status" value="1"/>
</dbReference>
<comment type="catalytic activity">
    <reaction evidence="10">
        <text>Mg(2+)(in) = Mg(2+)(out)</text>
        <dbReference type="Rhea" id="RHEA:29827"/>
        <dbReference type="ChEBI" id="CHEBI:18420"/>
    </reaction>
</comment>
<dbReference type="EMBL" id="AP011121">
    <property type="protein sequence ID" value="BAH98462.1"/>
    <property type="molecule type" value="Genomic_DNA"/>
</dbReference>
<evidence type="ECO:0000256" key="11">
    <source>
        <dbReference type="ARBA" id="ARBA00045497"/>
    </source>
</evidence>
<dbReference type="Proteomes" id="UP000000948">
    <property type="component" value="Chromosome"/>
</dbReference>
<name>C7JC45_ACEP3</name>
<comment type="subcellular location">
    <subcellularLocation>
        <location evidence="1">Cell membrane</location>
        <topology evidence="1">Multi-pass membrane protein</topology>
    </subcellularLocation>
</comment>
<comment type="similarity">
    <text evidence="2">Belongs to the CorA metal ion transporter (MIT) (TC 1.A.35) family.</text>
</comment>
<dbReference type="InterPro" id="IPR045861">
    <property type="entry name" value="CorA_cytoplasmic_dom"/>
</dbReference>
<dbReference type="Pfam" id="PF01544">
    <property type="entry name" value="CorA"/>
    <property type="match status" value="1"/>
</dbReference>
<evidence type="ECO:0000256" key="12">
    <source>
        <dbReference type="SAM" id="Phobius"/>
    </source>
</evidence>
<keyword evidence="4" id="KW-1003">Cell membrane</keyword>
<evidence type="ECO:0000256" key="4">
    <source>
        <dbReference type="ARBA" id="ARBA00022475"/>
    </source>
</evidence>
<feature type="transmembrane region" description="Helical" evidence="12">
    <location>
        <begin position="334"/>
        <end position="354"/>
    </location>
</feature>
<reference evidence="13 14" key="1">
    <citation type="journal article" date="2009" name="Nucleic Acids Res.">
        <title>Whole-genome analyses reveal genetic instability of Acetobacter pasteurianus.</title>
        <authorList>
            <person name="Azuma Y."/>
            <person name="Hosoyama A."/>
            <person name="Matsutani M."/>
            <person name="Furuya N."/>
            <person name="Horikawa H."/>
            <person name="Harada T."/>
            <person name="Hirakawa H."/>
            <person name="Kuhara S."/>
            <person name="Matsushita K."/>
            <person name="Fujita N."/>
            <person name="Shirai M."/>
        </authorList>
    </citation>
    <scope>NUCLEOTIDE SEQUENCE [LARGE SCALE GENOMIC DNA]</scope>
    <source>
        <strain evidence="14">NBRC 105184 / IFO 3283-01</strain>
    </source>
</reference>
<dbReference type="InterPro" id="IPR045863">
    <property type="entry name" value="CorA_TM1_TM2"/>
</dbReference>
<evidence type="ECO:0000256" key="10">
    <source>
        <dbReference type="ARBA" id="ARBA00034269"/>
    </source>
</evidence>
<dbReference type="HOGENOM" id="CLU_007127_5_0_5"/>
<dbReference type="RefSeq" id="WP_012812410.1">
    <property type="nucleotide sequence ID" value="NC_013209.1"/>
</dbReference>
<keyword evidence="3" id="KW-0813">Transport</keyword>
<evidence type="ECO:0000256" key="3">
    <source>
        <dbReference type="ARBA" id="ARBA00022448"/>
    </source>
</evidence>
<dbReference type="InterPro" id="IPR050829">
    <property type="entry name" value="CorA_MIT"/>
</dbReference>
<dbReference type="STRING" id="634452.APA01_03100"/>
<dbReference type="InterPro" id="IPR002523">
    <property type="entry name" value="MgTranspt_CorA/ZnTranspt_ZntB"/>
</dbReference>